<keyword evidence="3 10" id="KW-0812">Transmembrane</keyword>
<dbReference type="GO" id="GO:0006612">
    <property type="term" value="P:protein targeting to membrane"/>
    <property type="evidence" value="ECO:0007669"/>
    <property type="project" value="TreeGrafter"/>
</dbReference>
<feature type="transmembrane region" description="Helical" evidence="10">
    <location>
        <begin position="319"/>
        <end position="340"/>
    </location>
</feature>
<dbReference type="PANTHER" id="PTHR22883:SF43">
    <property type="entry name" value="PALMITOYLTRANSFERASE APP"/>
    <property type="match status" value="1"/>
</dbReference>
<comment type="similarity">
    <text evidence="10">Belongs to the DHHC palmitoyltransferase family.</text>
</comment>
<dbReference type="GO" id="GO:0019706">
    <property type="term" value="F:protein-cysteine S-palmitoyltransferase activity"/>
    <property type="evidence" value="ECO:0007669"/>
    <property type="project" value="UniProtKB-EC"/>
</dbReference>
<dbReference type="AlphaFoldDB" id="S9UA05"/>
<keyword evidence="4 10" id="KW-1133">Transmembrane helix</keyword>
<dbReference type="GO" id="GO:0005783">
    <property type="term" value="C:endoplasmic reticulum"/>
    <property type="evidence" value="ECO:0007669"/>
    <property type="project" value="TreeGrafter"/>
</dbReference>
<feature type="transmembrane region" description="Helical" evidence="10">
    <location>
        <begin position="207"/>
        <end position="226"/>
    </location>
</feature>
<name>S9UA05_9TRYP</name>
<feature type="region of interest" description="Disordered" evidence="11">
    <location>
        <begin position="52"/>
        <end position="71"/>
    </location>
</feature>
<evidence type="ECO:0000256" key="10">
    <source>
        <dbReference type="RuleBase" id="RU079119"/>
    </source>
</evidence>
<dbReference type="VEuPathDB" id="TriTrypDB:ADEAN_000512700"/>
<dbReference type="EMBL" id="LR877153">
    <property type="protein sequence ID" value="CAD2217648.1"/>
    <property type="molecule type" value="Genomic_DNA"/>
</dbReference>
<keyword evidence="5 10" id="KW-0472">Membrane</keyword>
<dbReference type="PROSITE" id="PS50216">
    <property type="entry name" value="DHHC"/>
    <property type="match status" value="1"/>
</dbReference>
<reference evidence="13 14" key="1">
    <citation type="submission" date="2020-08" db="EMBL/GenBank/DDBJ databases">
        <authorList>
            <person name="Newling K."/>
            <person name="Davey J."/>
            <person name="Forrester S."/>
        </authorList>
    </citation>
    <scope>NUCLEOTIDE SEQUENCE [LARGE SCALE GENOMIC DNA]</scope>
    <source>
        <strain evidence="14">Crithidia deanei Carvalho (ATCC PRA-265)</strain>
    </source>
</reference>
<keyword evidence="2 10" id="KW-0808">Transferase</keyword>
<dbReference type="GO" id="GO:0005794">
    <property type="term" value="C:Golgi apparatus"/>
    <property type="evidence" value="ECO:0007669"/>
    <property type="project" value="TreeGrafter"/>
</dbReference>
<dbReference type="Proteomes" id="UP000515908">
    <property type="component" value="Chromosome 09"/>
</dbReference>
<sequence>MAVGKVPQVGREYSVICPMCYANIRFECRDTLTYGTPCQTCKSVVDLRNPSKTLPAADTGRNSETSAAPVQYSTEVEESGNLTAADQVSVLIKDVETEKEKILPKTMTGETKQAFAAQRSQAIAEKFYFFFPLTYAIEYILFGNNPDAKIGHVRLFRKRVPFFGHTIFCVPKTSTSYAAPVCFVFASFIGFNYFCKFIGESWMSKWLKLEWVLVFFFFFFLCRLVYTDPGYIRPGYMDKGNVEGGEKTLKEIEKNQRQSLWENVNGVPMERKWCSSCEMYRPPRAAHCYLCGLCCYDHDHHCTVIGVCVGRRKVEMFSMFVTTAASACLVPALCIIYSLFKYSDKFTTNKLIASVILFLPLLFFSIMLSLTAASMWQSLASESSTRERIQGVYSAKKNPYNNGVIRNLTYHLFKRKMEPSIFTEQFIKECAMQFEKKDLGTGETVTCV</sequence>
<dbReference type="EC" id="2.3.1.225" evidence="10"/>
<evidence type="ECO:0000256" key="2">
    <source>
        <dbReference type="ARBA" id="ARBA00022679"/>
    </source>
</evidence>
<evidence type="ECO:0000256" key="1">
    <source>
        <dbReference type="ARBA" id="ARBA00004127"/>
    </source>
</evidence>
<keyword evidence="14" id="KW-1185">Reference proteome</keyword>
<feature type="transmembrane region" description="Helical" evidence="10">
    <location>
        <begin position="352"/>
        <end position="376"/>
    </location>
</feature>
<evidence type="ECO:0000256" key="9">
    <source>
        <dbReference type="ARBA" id="ARBA00048048"/>
    </source>
</evidence>
<feature type="transmembrane region" description="Helical" evidence="10">
    <location>
        <begin position="177"/>
        <end position="195"/>
    </location>
</feature>
<feature type="domain" description="Palmitoyltransferase DHHC" evidence="12">
    <location>
        <begin position="269"/>
        <end position="390"/>
    </location>
</feature>
<evidence type="ECO:0000256" key="4">
    <source>
        <dbReference type="ARBA" id="ARBA00022989"/>
    </source>
</evidence>
<dbReference type="PANTHER" id="PTHR22883">
    <property type="entry name" value="ZINC FINGER DHHC DOMAIN CONTAINING PROTEIN"/>
    <property type="match status" value="1"/>
</dbReference>
<keyword evidence="8 10" id="KW-0012">Acyltransferase</keyword>
<keyword evidence="7" id="KW-0449">Lipoprotein</keyword>
<keyword evidence="6" id="KW-0564">Palmitate</keyword>
<evidence type="ECO:0000256" key="5">
    <source>
        <dbReference type="ARBA" id="ARBA00023136"/>
    </source>
</evidence>
<organism evidence="13 14">
    <name type="scientific">Angomonas deanei</name>
    <dbReference type="NCBI Taxonomy" id="59799"/>
    <lineage>
        <taxon>Eukaryota</taxon>
        <taxon>Discoba</taxon>
        <taxon>Euglenozoa</taxon>
        <taxon>Kinetoplastea</taxon>
        <taxon>Metakinetoplastina</taxon>
        <taxon>Trypanosomatida</taxon>
        <taxon>Trypanosomatidae</taxon>
        <taxon>Strigomonadinae</taxon>
        <taxon>Angomonas</taxon>
    </lineage>
</organism>
<evidence type="ECO:0000256" key="3">
    <source>
        <dbReference type="ARBA" id="ARBA00022692"/>
    </source>
</evidence>
<gene>
    <name evidence="13" type="ORF">ADEAN_000512700</name>
</gene>
<dbReference type="InterPro" id="IPR001594">
    <property type="entry name" value="Palmitoyltrfase_DHHC"/>
</dbReference>
<evidence type="ECO:0000256" key="7">
    <source>
        <dbReference type="ARBA" id="ARBA00023288"/>
    </source>
</evidence>
<proteinExistence type="inferred from homology"/>
<protein>
    <recommendedName>
        <fullName evidence="10">Palmitoyltransferase</fullName>
        <ecNumber evidence="10">2.3.1.225</ecNumber>
    </recommendedName>
</protein>
<evidence type="ECO:0000313" key="13">
    <source>
        <dbReference type="EMBL" id="CAD2217648.1"/>
    </source>
</evidence>
<accession>S9UA05</accession>
<comment type="catalytic activity">
    <reaction evidence="9 10">
        <text>L-cysteinyl-[protein] + hexadecanoyl-CoA = S-hexadecanoyl-L-cysteinyl-[protein] + CoA</text>
        <dbReference type="Rhea" id="RHEA:36683"/>
        <dbReference type="Rhea" id="RHEA-COMP:10131"/>
        <dbReference type="Rhea" id="RHEA-COMP:11032"/>
        <dbReference type="ChEBI" id="CHEBI:29950"/>
        <dbReference type="ChEBI" id="CHEBI:57287"/>
        <dbReference type="ChEBI" id="CHEBI:57379"/>
        <dbReference type="ChEBI" id="CHEBI:74151"/>
        <dbReference type="EC" id="2.3.1.225"/>
    </reaction>
</comment>
<evidence type="ECO:0000256" key="6">
    <source>
        <dbReference type="ARBA" id="ARBA00023139"/>
    </source>
</evidence>
<evidence type="ECO:0000256" key="11">
    <source>
        <dbReference type="SAM" id="MobiDB-lite"/>
    </source>
</evidence>
<dbReference type="InterPro" id="IPR039859">
    <property type="entry name" value="PFA4/ZDH16/20/ERF2-like"/>
</dbReference>
<dbReference type="OrthoDB" id="4096362at2759"/>
<dbReference type="Pfam" id="PF01529">
    <property type="entry name" value="DHHC"/>
    <property type="match status" value="1"/>
</dbReference>
<evidence type="ECO:0000313" key="14">
    <source>
        <dbReference type="Proteomes" id="UP000515908"/>
    </source>
</evidence>
<evidence type="ECO:0000256" key="8">
    <source>
        <dbReference type="ARBA" id="ARBA00023315"/>
    </source>
</evidence>
<comment type="subcellular location">
    <subcellularLocation>
        <location evidence="1">Endomembrane system</location>
        <topology evidence="1">Multi-pass membrane protein</topology>
    </subcellularLocation>
</comment>
<feature type="compositionally biased region" description="Polar residues" evidence="11">
    <location>
        <begin position="60"/>
        <end position="71"/>
    </location>
</feature>
<comment type="domain">
    <text evidence="10">The DHHC domain is required for palmitoyltransferase activity.</text>
</comment>
<evidence type="ECO:0000259" key="12">
    <source>
        <dbReference type="Pfam" id="PF01529"/>
    </source>
</evidence>